<feature type="domain" description="Serine aminopeptidase S33" evidence="1">
    <location>
        <begin position="35"/>
        <end position="146"/>
    </location>
</feature>
<dbReference type="Gene3D" id="3.40.50.1820">
    <property type="entry name" value="alpha/beta hydrolase"/>
    <property type="match status" value="1"/>
</dbReference>
<dbReference type="OrthoDB" id="9780269at2"/>
<evidence type="ECO:0000313" key="3">
    <source>
        <dbReference type="Proteomes" id="UP000289856"/>
    </source>
</evidence>
<name>A0A3T1DC80_9BACL</name>
<dbReference type="SUPFAM" id="SSF53474">
    <property type="entry name" value="alpha/beta-Hydrolases"/>
    <property type="match status" value="1"/>
</dbReference>
<dbReference type="RefSeq" id="WP_130614581.1">
    <property type="nucleotide sequence ID" value="NZ_AP019400.1"/>
</dbReference>
<dbReference type="InterPro" id="IPR053145">
    <property type="entry name" value="AB_hydrolase_Est10"/>
</dbReference>
<accession>A0A3T1DC80</accession>
<dbReference type="EMBL" id="AP019400">
    <property type="protein sequence ID" value="BBI35699.1"/>
    <property type="molecule type" value="Genomic_DNA"/>
</dbReference>
<evidence type="ECO:0000259" key="1">
    <source>
        <dbReference type="Pfam" id="PF12146"/>
    </source>
</evidence>
<dbReference type="KEGG" id="cohn:KCTCHS21_50980"/>
<dbReference type="InterPro" id="IPR029058">
    <property type="entry name" value="AB_hydrolase_fold"/>
</dbReference>
<dbReference type="Proteomes" id="UP000289856">
    <property type="component" value="Chromosome"/>
</dbReference>
<organism evidence="2 3">
    <name type="scientific">Cohnella abietis</name>
    <dbReference type="NCBI Taxonomy" id="2507935"/>
    <lineage>
        <taxon>Bacteria</taxon>
        <taxon>Bacillati</taxon>
        <taxon>Bacillota</taxon>
        <taxon>Bacilli</taxon>
        <taxon>Bacillales</taxon>
        <taxon>Paenibacillaceae</taxon>
        <taxon>Cohnella</taxon>
    </lineage>
</organism>
<dbReference type="PANTHER" id="PTHR43265:SF1">
    <property type="entry name" value="ESTERASE ESTD"/>
    <property type="match status" value="1"/>
</dbReference>
<dbReference type="Pfam" id="PF12146">
    <property type="entry name" value="Hydrolase_4"/>
    <property type="match status" value="1"/>
</dbReference>
<keyword evidence="3" id="KW-1185">Reference proteome</keyword>
<reference evidence="2 3" key="1">
    <citation type="submission" date="2019-01" db="EMBL/GenBank/DDBJ databases">
        <title>Complete genome sequence of Cohnella hallensis HS21 isolated from Korean fir (Abies koreana) rhizospheric soil.</title>
        <authorList>
            <person name="Jiang L."/>
            <person name="Kang S.W."/>
            <person name="Kim S."/>
            <person name="Jung J."/>
            <person name="Kim C.Y."/>
            <person name="Kim D.H."/>
            <person name="Kim S.W."/>
            <person name="Lee J."/>
        </authorList>
    </citation>
    <scope>NUCLEOTIDE SEQUENCE [LARGE SCALE GENOMIC DNA]</scope>
    <source>
        <strain evidence="2 3">HS21</strain>
    </source>
</reference>
<gene>
    <name evidence="2" type="ORF">KCTCHS21_50980</name>
</gene>
<proteinExistence type="predicted"/>
<dbReference type="InterPro" id="IPR022742">
    <property type="entry name" value="Hydrolase_4"/>
</dbReference>
<dbReference type="PANTHER" id="PTHR43265">
    <property type="entry name" value="ESTERASE ESTD"/>
    <property type="match status" value="1"/>
</dbReference>
<dbReference type="GO" id="GO:0052689">
    <property type="term" value="F:carboxylic ester hydrolase activity"/>
    <property type="evidence" value="ECO:0007669"/>
    <property type="project" value="TreeGrafter"/>
</dbReference>
<sequence length="274" mass="30995">MERPFTIQHDINISLAATIHYPSNESKETDKKMPLVIICHGFVGSRIGVDRLFLLASRELANKGFLVLRFDFAGCGESSGVYGEHGLDSMIAQTRSVLDYGLSLDCVDPLRVTLLGHSLGGAVALLTGTKDRRVKSLALWSPVAHPFNDILKIVGRGVYDESVKKGYADYHGYRLKPEFFESLQQHQPFQEAPQFNGDVFIAHGTSDDTIPTDYSFLLEKTFWLRGEGRCDKNIIFQADHTYTQGAHKFELYQSTVDWLGTHEKRQQDWQHWSI</sequence>
<dbReference type="AlphaFoldDB" id="A0A3T1DC80"/>
<evidence type="ECO:0000313" key="2">
    <source>
        <dbReference type="EMBL" id="BBI35699.1"/>
    </source>
</evidence>
<protein>
    <recommendedName>
        <fullName evidence="1">Serine aminopeptidase S33 domain-containing protein</fullName>
    </recommendedName>
</protein>